<evidence type="ECO:0000313" key="3">
    <source>
        <dbReference type="EMBL" id="KAI5390825.1"/>
    </source>
</evidence>
<gene>
    <name evidence="3" type="ORF">KIW84_075927</name>
</gene>
<accession>A0A9D4VV90</accession>
<evidence type="ECO:0000256" key="1">
    <source>
        <dbReference type="SAM" id="MobiDB-lite"/>
    </source>
</evidence>
<keyword evidence="4" id="KW-1185">Reference proteome</keyword>
<evidence type="ECO:0000259" key="2">
    <source>
        <dbReference type="Pfam" id="PF22936"/>
    </source>
</evidence>
<organism evidence="3 4">
    <name type="scientific">Pisum sativum</name>
    <name type="common">Garden pea</name>
    <name type="synonym">Lathyrus oleraceus</name>
    <dbReference type="NCBI Taxonomy" id="3888"/>
    <lineage>
        <taxon>Eukaryota</taxon>
        <taxon>Viridiplantae</taxon>
        <taxon>Streptophyta</taxon>
        <taxon>Embryophyta</taxon>
        <taxon>Tracheophyta</taxon>
        <taxon>Spermatophyta</taxon>
        <taxon>Magnoliopsida</taxon>
        <taxon>eudicotyledons</taxon>
        <taxon>Gunneridae</taxon>
        <taxon>Pentapetalae</taxon>
        <taxon>rosids</taxon>
        <taxon>fabids</taxon>
        <taxon>Fabales</taxon>
        <taxon>Fabaceae</taxon>
        <taxon>Papilionoideae</taxon>
        <taxon>50 kb inversion clade</taxon>
        <taxon>NPAAA clade</taxon>
        <taxon>Hologalegina</taxon>
        <taxon>IRL clade</taxon>
        <taxon>Fabeae</taxon>
        <taxon>Lathyrus</taxon>
    </lineage>
</organism>
<name>A0A9D4VV90_PEA</name>
<feature type="domain" description="Retrovirus-related Pol polyprotein from transposon TNT 1-94-like beta-barrel" evidence="2">
    <location>
        <begin position="123"/>
        <end position="198"/>
    </location>
</feature>
<comment type="caution">
    <text evidence="3">The sequence shown here is derived from an EMBL/GenBank/DDBJ whole genome shotgun (WGS) entry which is preliminary data.</text>
</comment>
<protein>
    <recommendedName>
        <fullName evidence="2">Retrovirus-related Pol polyprotein from transposon TNT 1-94-like beta-barrel domain-containing protein</fullName>
    </recommendedName>
</protein>
<proteinExistence type="predicted"/>
<dbReference type="Pfam" id="PF22936">
    <property type="entry name" value="Pol_BBD"/>
    <property type="match status" value="1"/>
</dbReference>
<sequence length="403" mass="45596">METISKLKTEVMFLNSKLEEMTRYVRMLNNGSDSLDKILQTRQITGDKSGIGYNESKPESSYTGCKPQAKPKYSHSKSKPVMSQHQRRRQQKGKHQRWRCHYCGKFGHLKPFCYKLVLSKEEWYFDSGCSRHMTGNKDLLTGLHHHAISYVTFGDGAKGEIKGTCKLDCLGVPELDKVLLVKGLTANLISISQLCDQGIKMNISARGTIKSDERQVCGKCQTRMSHQQLILNITFKGEKLMMAQIDRRVDQIGGHVTSHMQSEVGKSFVGLGLQVKQIEGTMCLSQSKSAKNNVEKIGMDSERTPAPTHLRDESGVYAEDIADVSSYSQQGWSKLLMIAYNVTHDVMTLYYDNLNATTMSKNPIQHSWTKHINCCHHSIRKFVEDKLIALKHEMQLADKFARG</sequence>
<dbReference type="AlphaFoldDB" id="A0A9D4VV90"/>
<reference evidence="3 4" key="1">
    <citation type="journal article" date="2022" name="Nat. Genet.">
        <title>Improved pea reference genome and pan-genome highlight genomic features and evolutionary characteristics.</title>
        <authorList>
            <person name="Yang T."/>
            <person name="Liu R."/>
            <person name="Luo Y."/>
            <person name="Hu S."/>
            <person name="Wang D."/>
            <person name="Wang C."/>
            <person name="Pandey M.K."/>
            <person name="Ge S."/>
            <person name="Xu Q."/>
            <person name="Li N."/>
            <person name="Li G."/>
            <person name="Huang Y."/>
            <person name="Saxena R.K."/>
            <person name="Ji Y."/>
            <person name="Li M."/>
            <person name="Yan X."/>
            <person name="He Y."/>
            <person name="Liu Y."/>
            <person name="Wang X."/>
            <person name="Xiang C."/>
            <person name="Varshney R.K."/>
            <person name="Ding H."/>
            <person name="Gao S."/>
            <person name="Zong X."/>
        </authorList>
    </citation>
    <scope>NUCLEOTIDE SEQUENCE [LARGE SCALE GENOMIC DNA]</scope>
    <source>
        <strain evidence="3 4">cv. Zhongwan 6</strain>
    </source>
</reference>
<dbReference type="InterPro" id="IPR054722">
    <property type="entry name" value="PolX-like_BBD"/>
</dbReference>
<dbReference type="EMBL" id="JAMSHJ010000007">
    <property type="protein sequence ID" value="KAI5390825.1"/>
    <property type="molecule type" value="Genomic_DNA"/>
</dbReference>
<feature type="region of interest" description="Disordered" evidence="1">
    <location>
        <begin position="47"/>
        <end position="93"/>
    </location>
</feature>
<evidence type="ECO:0000313" key="4">
    <source>
        <dbReference type="Proteomes" id="UP001058974"/>
    </source>
</evidence>
<dbReference type="Proteomes" id="UP001058974">
    <property type="component" value="Chromosome 7"/>
</dbReference>
<dbReference type="Gramene" id="Psat07G0592700-T1">
    <property type="protein sequence ID" value="KAI5390825.1"/>
    <property type="gene ID" value="KIW84_075927"/>
</dbReference>